<dbReference type="SMART" id="SM00418">
    <property type="entry name" value="HTH_ARSR"/>
    <property type="match status" value="1"/>
</dbReference>
<organism evidence="3 4">
    <name type="scientific">Salibacterium salarium</name>
    <dbReference type="NCBI Taxonomy" id="284579"/>
    <lineage>
        <taxon>Bacteria</taxon>
        <taxon>Bacillati</taxon>
        <taxon>Bacillota</taxon>
        <taxon>Bacilli</taxon>
        <taxon>Bacillales</taxon>
        <taxon>Bacillaceae</taxon>
    </lineage>
</organism>
<dbReference type="Proteomes" id="UP000275076">
    <property type="component" value="Unassembled WGS sequence"/>
</dbReference>
<dbReference type="Pfam" id="PF01022">
    <property type="entry name" value="HTH_5"/>
    <property type="match status" value="1"/>
</dbReference>
<dbReference type="EMBL" id="RBVX01000040">
    <property type="protein sequence ID" value="RSL30274.1"/>
    <property type="molecule type" value="Genomic_DNA"/>
</dbReference>
<dbReference type="InterPro" id="IPR036390">
    <property type="entry name" value="WH_DNA-bd_sf"/>
</dbReference>
<protein>
    <submittedName>
        <fullName evidence="3">Transcriptional regulator</fullName>
    </submittedName>
</protein>
<dbReference type="CDD" id="cd00090">
    <property type="entry name" value="HTH_ARSR"/>
    <property type="match status" value="1"/>
</dbReference>
<dbReference type="PANTHER" id="PTHR38600">
    <property type="entry name" value="TRANSCRIPTIONAL REGULATORY PROTEIN"/>
    <property type="match status" value="1"/>
</dbReference>
<keyword evidence="4" id="KW-1185">Reference proteome</keyword>
<proteinExistence type="predicted"/>
<dbReference type="PROSITE" id="PS50987">
    <property type="entry name" value="HTH_ARSR_2"/>
    <property type="match status" value="1"/>
</dbReference>
<evidence type="ECO:0000313" key="4">
    <source>
        <dbReference type="Proteomes" id="UP000275076"/>
    </source>
</evidence>
<keyword evidence="1" id="KW-0238">DNA-binding</keyword>
<dbReference type="Gene3D" id="1.10.10.10">
    <property type="entry name" value="Winged helix-like DNA-binding domain superfamily/Winged helix DNA-binding domain"/>
    <property type="match status" value="1"/>
</dbReference>
<accession>A0A3R9P3I8</accession>
<dbReference type="RefSeq" id="WP_125560980.1">
    <property type="nucleotide sequence ID" value="NZ_RBVX01000040.1"/>
</dbReference>
<evidence type="ECO:0000259" key="2">
    <source>
        <dbReference type="PROSITE" id="PS50987"/>
    </source>
</evidence>
<gene>
    <name evidence="3" type="ORF">D7Z54_27000</name>
</gene>
<dbReference type="NCBIfam" id="NF033788">
    <property type="entry name" value="HTH_metalloreg"/>
    <property type="match status" value="1"/>
</dbReference>
<dbReference type="AlphaFoldDB" id="A0A3R9P3I8"/>
<feature type="domain" description="HTH arsR-type" evidence="2">
    <location>
        <begin position="1"/>
        <end position="88"/>
    </location>
</feature>
<dbReference type="InterPro" id="IPR011991">
    <property type="entry name" value="ArsR-like_HTH"/>
</dbReference>
<dbReference type="PRINTS" id="PR00778">
    <property type="entry name" value="HTHARSR"/>
</dbReference>
<evidence type="ECO:0000256" key="1">
    <source>
        <dbReference type="ARBA" id="ARBA00023125"/>
    </source>
</evidence>
<dbReference type="InterPro" id="IPR036388">
    <property type="entry name" value="WH-like_DNA-bd_sf"/>
</dbReference>
<dbReference type="GO" id="GO:0003677">
    <property type="term" value="F:DNA binding"/>
    <property type="evidence" value="ECO:0007669"/>
    <property type="project" value="UniProtKB-KW"/>
</dbReference>
<dbReference type="PANTHER" id="PTHR38600:SF1">
    <property type="entry name" value="TRANSCRIPTIONAL REGULATORY PROTEIN"/>
    <property type="match status" value="1"/>
</dbReference>
<evidence type="ECO:0000313" key="3">
    <source>
        <dbReference type="EMBL" id="RSL30274.1"/>
    </source>
</evidence>
<dbReference type="OrthoDB" id="9799175at2"/>
<name>A0A3R9P3I8_9BACI</name>
<sequence length="108" mass="13022">MQKVFQALSESNRYYIVELLRQHGSLTVGELVDKTNLRQPQVSKHLRILHEAGVVDIYPDANRRVYKLRPQAFIELDHWLASYRQMWEDRFDQLDEYLDYIQKKGDRK</sequence>
<dbReference type="SUPFAM" id="SSF46785">
    <property type="entry name" value="Winged helix' DNA-binding domain"/>
    <property type="match status" value="1"/>
</dbReference>
<dbReference type="GO" id="GO:0003700">
    <property type="term" value="F:DNA-binding transcription factor activity"/>
    <property type="evidence" value="ECO:0007669"/>
    <property type="project" value="InterPro"/>
</dbReference>
<dbReference type="InterPro" id="IPR001845">
    <property type="entry name" value="HTH_ArsR_DNA-bd_dom"/>
</dbReference>
<reference evidence="3 4" key="1">
    <citation type="submission" date="2018-10" db="EMBL/GenBank/DDBJ databases">
        <title>Draft genome sequence of Bacillus salarius IM0101, isolated from a hypersaline soil in Inner Mongolia, China.</title>
        <authorList>
            <person name="Yamprayoonswat W."/>
            <person name="Boonvisut S."/>
            <person name="Jumpathong W."/>
            <person name="Sittihan S."/>
            <person name="Ruangsuj P."/>
            <person name="Wanthongcharoen S."/>
            <person name="Thongpramul N."/>
            <person name="Pimmason S."/>
            <person name="Yu B."/>
            <person name="Yasawong M."/>
        </authorList>
    </citation>
    <scope>NUCLEOTIDE SEQUENCE [LARGE SCALE GENOMIC DNA]</scope>
    <source>
        <strain evidence="3 4">IM0101</strain>
    </source>
</reference>
<comment type="caution">
    <text evidence="3">The sequence shown here is derived from an EMBL/GenBank/DDBJ whole genome shotgun (WGS) entry which is preliminary data.</text>
</comment>